<feature type="compositionally biased region" description="Basic and acidic residues" evidence="1">
    <location>
        <begin position="354"/>
        <end position="379"/>
    </location>
</feature>
<dbReference type="EMBL" id="KN847475">
    <property type="protein sequence ID" value="KIX09277.1"/>
    <property type="molecule type" value="Genomic_DNA"/>
</dbReference>
<feature type="compositionally biased region" description="Polar residues" evidence="1">
    <location>
        <begin position="9"/>
        <end position="18"/>
    </location>
</feature>
<feature type="compositionally biased region" description="Low complexity" evidence="1">
    <location>
        <begin position="73"/>
        <end position="117"/>
    </location>
</feature>
<keyword evidence="3" id="KW-1185">Reference proteome</keyword>
<reference evidence="2 3" key="1">
    <citation type="submission" date="2015-01" db="EMBL/GenBank/DDBJ databases">
        <title>The Genome Sequence of Rhinocladiella mackenzie CBS 650.93.</title>
        <authorList>
            <consortium name="The Broad Institute Genomics Platform"/>
            <person name="Cuomo C."/>
            <person name="de Hoog S."/>
            <person name="Gorbushina A."/>
            <person name="Stielow B."/>
            <person name="Teixiera M."/>
            <person name="Abouelleil A."/>
            <person name="Chapman S.B."/>
            <person name="Priest M."/>
            <person name="Young S.K."/>
            <person name="Wortman J."/>
            <person name="Nusbaum C."/>
            <person name="Birren B."/>
        </authorList>
    </citation>
    <scope>NUCLEOTIDE SEQUENCE [LARGE SCALE GENOMIC DNA]</scope>
    <source>
        <strain evidence="2 3">CBS 650.93</strain>
    </source>
</reference>
<feature type="region of interest" description="Disordered" evidence="1">
    <location>
        <begin position="280"/>
        <end position="397"/>
    </location>
</feature>
<dbReference type="InterPro" id="IPR036388">
    <property type="entry name" value="WH-like_DNA-bd_sf"/>
</dbReference>
<dbReference type="Proteomes" id="UP000053617">
    <property type="component" value="Unassembled WGS sequence"/>
</dbReference>
<dbReference type="RefSeq" id="XP_013276413.1">
    <property type="nucleotide sequence ID" value="XM_013420959.1"/>
</dbReference>
<dbReference type="HOGENOM" id="CLU_413893_0_0_1"/>
<evidence type="ECO:0000256" key="1">
    <source>
        <dbReference type="SAM" id="MobiDB-lite"/>
    </source>
</evidence>
<dbReference type="AlphaFoldDB" id="A0A0D2G3T3"/>
<organism evidence="2 3">
    <name type="scientific">Rhinocladiella mackenziei CBS 650.93</name>
    <dbReference type="NCBI Taxonomy" id="1442369"/>
    <lineage>
        <taxon>Eukaryota</taxon>
        <taxon>Fungi</taxon>
        <taxon>Dikarya</taxon>
        <taxon>Ascomycota</taxon>
        <taxon>Pezizomycotina</taxon>
        <taxon>Eurotiomycetes</taxon>
        <taxon>Chaetothyriomycetidae</taxon>
        <taxon>Chaetothyriales</taxon>
        <taxon>Herpotrichiellaceae</taxon>
        <taxon>Rhinocladiella</taxon>
    </lineage>
</organism>
<gene>
    <name evidence="2" type="ORF">Z518_00356</name>
</gene>
<evidence type="ECO:0000313" key="3">
    <source>
        <dbReference type="Proteomes" id="UP000053617"/>
    </source>
</evidence>
<feature type="compositionally biased region" description="Polar residues" evidence="1">
    <location>
        <begin position="326"/>
        <end position="343"/>
    </location>
</feature>
<dbReference type="Gene3D" id="1.10.10.10">
    <property type="entry name" value="Winged helix-like DNA-binding domain superfamily/Winged helix DNA-binding domain"/>
    <property type="match status" value="1"/>
</dbReference>
<dbReference type="VEuPathDB" id="FungiDB:Z518_00356"/>
<dbReference type="OrthoDB" id="5598695at2759"/>
<dbReference type="GeneID" id="25288427"/>
<feature type="compositionally biased region" description="Low complexity" evidence="1">
    <location>
        <begin position="297"/>
        <end position="307"/>
    </location>
</feature>
<proteinExistence type="predicted"/>
<sequence length="605" mass="67781">MEAPADNCAEQTNSNTPSADVDKKMAASKSAQAQKPATVQLNTPPLIDQNLEPGQDEFTPTQEAVEWPPGCDPLMSPPLSSASPAPTRSRSHSQSSAASSSTLKFRSSSPSTSQSPPDRMVAVGTDVAASDLALPPAAVTHLSWTELDLVLEKIASGVEVTPEMLVHERSPFIELPDTRMPQERRLVSPSDLIQRMNYFLSYHIPGVEPEYGFGSAKVGLWNTRDPWGPVKRFSYAGLLDQYPSGTQEVLLAIRNFFYDGKASFLEQNPTRLEQILASSSFRREEVRPSKKPKTRRPGAAAPRASPKPIRPEVSSRARTRRAASSNEITKQRVTGPETVSVNISPPARPSRAKTTMEHEWPKRKREEPDDEEKKPDGSRVKRKKWNDKKAKDNLSPDLFGHHIKAALTARYPGSEKDKEAKSNYQAYAEAILPDNGPDVDLRVPELNTHQHNELSRQDLGDPSGLHPREIWLSRKLDITFDTYRCQKNRLFIGLALFVQANHVRLEEEGTDKVWNFGRSQAQWVTNVDANKASDLCGSFIQWGWIIPELAPRGADKQRHVLDDYLKRFPESHRLKLMEDFAQWEEKNCSADKQTAKFPHGYVRSS</sequence>
<name>A0A0D2G3T3_9EURO</name>
<accession>A0A0D2G3T3</accession>
<feature type="region of interest" description="Disordered" evidence="1">
    <location>
        <begin position="1"/>
        <end position="119"/>
    </location>
</feature>
<protein>
    <submittedName>
        <fullName evidence="2">Uncharacterized protein</fullName>
    </submittedName>
</protein>
<evidence type="ECO:0000313" key="2">
    <source>
        <dbReference type="EMBL" id="KIX09277.1"/>
    </source>
</evidence>
<dbReference type="STRING" id="1442369.A0A0D2G3T3"/>